<sequence length="191" mass="21432">MLAHLWGELRLVYLCCWPHRLVPVGLLVPRAHAHLPVGYGRASVEEHPCAQLYEDEEEFGNFATTERGRDMVLTIVEVLLYPLPISIVLGGGLCLGFGLVVGSFIPKKKKKKKKHKLMGYGERSLLLLWHLIFCSYLSSSPAPIGLFSLYLLYSCNPEPGHHFHDQHLQADLTLTIHTQLASPVGCLHQPY</sequence>
<dbReference type="EMBL" id="JAMYWD010000007">
    <property type="protein sequence ID" value="KAJ4967066.1"/>
    <property type="molecule type" value="Genomic_DNA"/>
</dbReference>
<evidence type="ECO:0000313" key="3">
    <source>
        <dbReference type="Proteomes" id="UP001141806"/>
    </source>
</evidence>
<keyword evidence="1" id="KW-1133">Transmembrane helix</keyword>
<name>A0A9Q0KAZ9_9MAGN</name>
<feature type="transmembrane region" description="Helical" evidence="1">
    <location>
        <begin position="79"/>
        <end position="105"/>
    </location>
</feature>
<organism evidence="2 3">
    <name type="scientific">Protea cynaroides</name>
    <dbReference type="NCBI Taxonomy" id="273540"/>
    <lineage>
        <taxon>Eukaryota</taxon>
        <taxon>Viridiplantae</taxon>
        <taxon>Streptophyta</taxon>
        <taxon>Embryophyta</taxon>
        <taxon>Tracheophyta</taxon>
        <taxon>Spermatophyta</taxon>
        <taxon>Magnoliopsida</taxon>
        <taxon>Proteales</taxon>
        <taxon>Proteaceae</taxon>
        <taxon>Protea</taxon>
    </lineage>
</organism>
<gene>
    <name evidence="2" type="ORF">NE237_018915</name>
</gene>
<accession>A0A9Q0KAZ9</accession>
<keyword evidence="1" id="KW-0472">Membrane</keyword>
<evidence type="ECO:0000313" key="2">
    <source>
        <dbReference type="EMBL" id="KAJ4967066.1"/>
    </source>
</evidence>
<dbReference type="Proteomes" id="UP001141806">
    <property type="component" value="Unassembled WGS sequence"/>
</dbReference>
<keyword evidence="3" id="KW-1185">Reference proteome</keyword>
<comment type="caution">
    <text evidence="2">The sequence shown here is derived from an EMBL/GenBank/DDBJ whole genome shotgun (WGS) entry which is preliminary data.</text>
</comment>
<protein>
    <submittedName>
        <fullName evidence="2">Uncharacterized protein</fullName>
    </submittedName>
</protein>
<evidence type="ECO:0000256" key="1">
    <source>
        <dbReference type="SAM" id="Phobius"/>
    </source>
</evidence>
<keyword evidence="1" id="KW-0812">Transmembrane</keyword>
<dbReference type="AlphaFoldDB" id="A0A9Q0KAZ9"/>
<proteinExistence type="predicted"/>
<feature type="transmembrane region" description="Helical" evidence="1">
    <location>
        <begin position="126"/>
        <end position="153"/>
    </location>
</feature>
<reference evidence="2" key="1">
    <citation type="journal article" date="2023" name="Plant J.">
        <title>The genome of the king protea, Protea cynaroides.</title>
        <authorList>
            <person name="Chang J."/>
            <person name="Duong T.A."/>
            <person name="Schoeman C."/>
            <person name="Ma X."/>
            <person name="Roodt D."/>
            <person name="Barker N."/>
            <person name="Li Z."/>
            <person name="Van de Peer Y."/>
            <person name="Mizrachi E."/>
        </authorList>
    </citation>
    <scope>NUCLEOTIDE SEQUENCE</scope>
    <source>
        <tissue evidence="2">Young leaves</tissue>
    </source>
</reference>